<keyword evidence="2" id="KW-0325">Glycoprotein</keyword>
<evidence type="ECO:0000256" key="2">
    <source>
        <dbReference type="ARBA" id="ARBA00023180"/>
    </source>
</evidence>
<dbReference type="InterPro" id="IPR001846">
    <property type="entry name" value="VWF_type-D"/>
</dbReference>
<evidence type="ECO:0000313" key="7">
    <source>
        <dbReference type="Proteomes" id="UP001162480"/>
    </source>
</evidence>
<keyword evidence="4" id="KW-0732">Signal</keyword>
<dbReference type="GO" id="GO:0005615">
    <property type="term" value="C:extracellular space"/>
    <property type="evidence" value="ECO:0007669"/>
    <property type="project" value="TreeGrafter"/>
</dbReference>
<dbReference type="EMBL" id="OX597840">
    <property type="protein sequence ID" value="CAI9742242.1"/>
    <property type="molecule type" value="Genomic_DNA"/>
</dbReference>
<keyword evidence="1 3" id="KW-1015">Disulfide bond</keyword>
<dbReference type="GO" id="GO:0031012">
    <property type="term" value="C:extracellular matrix"/>
    <property type="evidence" value="ECO:0007669"/>
    <property type="project" value="TreeGrafter"/>
</dbReference>
<comment type="caution">
    <text evidence="3">Lacks conserved residue(s) required for the propagation of feature annotation.</text>
</comment>
<feature type="signal peptide" evidence="4">
    <location>
        <begin position="1"/>
        <end position="30"/>
    </location>
</feature>
<dbReference type="Pfam" id="PF08742">
    <property type="entry name" value="C8"/>
    <property type="match status" value="1"/>
</dbReference>
<organism evidence="6 7">
    <name type="scientific">Octopus vulgaris</name>
    <name type="common">Common octopus</name>
    <dbReference type="NCBI Taxonomy" id="6645"/>
    <lineage>
        <taxon>Eukaryota</taxon>
        <taxon>Metazoa</taxon>
        <taxon>Spiralia</taxon>
        <taxon>Lophotrochozoa</taxon>
        <taxon>Mollusca</taxon>
        <taxon>Cephalopoda</taxon>
        <taxon>Coleoidea</taxon>
        <taxon>Octopodiformes</taxon>
        <taxon>Octopoda</taxon>
        <taxon>Incirrata</taxon>
        <taxon>Octopodidae</taxon>
        <taxon>Octopus</taxon>
    </lineage>
</organism>
<dbReference type="Gene3D" id="2.10.25.10">
    <property type="entry name" value="Laminin"/>
    <property type="match status" value="1"/>
</dbReference>
<evidence type="ECO:0000256" key="1">
    <source>
        <dbReference type="ARBA" id="ARBA00023157"/>
    </source>
</evidence>
<feature type="disulfide bond" evidence="3">
    <location>
        <begin position="142"/>
        <end position="151"/>
    </location>
</feature>
<reference evidence="6" key="1">
    <citation type="submission" date="2023-08" db="EMBL/GenBank/DDBJ databases">
        <authorList>
            <person name="Alioto T."/>
            <person name="Alioto T."/>
            <person name="Gomez Garrido J."/>
        </authorList>
    </citation>
    <scope>NUCLEOTIDE SEQUENCE</scope>
</reference>
<feature type="domain" description="EGF-like" evidence="5">
    <location>
        <begin position="120"/>
        <end position="152"/>
    </location>
</feature>
<dbReference type="AlphaFoldDB" id="A0AA36BYT5"/>
<evidence type="ECO:0000259" key="5">
    <source>
        <dbReference type="PROSITE" id="PS50026"/>
    </source>
</evidence>
<evidence type="ECO:0000256" key="4">
    <source>
        <dbReference type="SAM" id="SignalP"/>
    </source>
</evidence>
<gene>
    <name evidence="6" type="ORF">OCTVUL_1B022935</name>
</gene>
<dbReference type="PROSITE" id="PS50026">
    <property type="entry name" value="EGF_3"/>
    <property type="match status" value="1"/>
</dbReference>
<dbReference type="InterPro" id="IPR050780">
    <property type="entry name" value="Mucin_vWF_Thrombospondin_sf"/>
</dbReference>
<dbReference type="InterPro" id="IPR014853">
    <property type="entry name" value="VWF/SSPO/ZAN-like_Cys-rich_dom"/>
</dbReference>
<protein>
    <submittedName>
        <fullName evidence="6">SCO-spondin-like</fullName>
    </submittedName>
</protein>
<evidence type="ECO:0000256" key="3">
    <source>
        <dbReference type="PROSITE-ProRule" id="PRU00076"/>
    </source>
</evidence>
<evidence type="ECO:0000313" key="6">
    <source>
        <dbReference type="EMBL" id="CAI9742242.1"/>
    </source>
</evidence>
<feature type="disulfide bond" evidence="3">
    <location>
        <begin position="124"/>
        <end position="134"/>
    </location>
</feature>
<name>A0AA36BYT5_OCTVU</name>
<dbReference type="InterPro" id="IPR000742">
    <property type="entry name" value="EGF"/>
</dbReference>
<keyword evidence="7" id="KW-1185">Reference proteome</keyword>
<accession>A0AA36BYT5</accession>
<dbReference type="Pfam" id="PF00094">
    <property type="entry name" value="VWD"/>
    <property type="match status" value="1"/>
</dbReference>
<dbReference type="PANTHER" id="PTHR11339">
    <property type="entry name" value="EXTRACELLULAR MATRIX GLYCOPROTEIN RELATED"/>
    <property type="match status" value="1"/>
</dbReference>
<dbReference type="Proteomes" id="UP001162480">
    <property type="component" value="Chromosome 27"/>
</dbReference>
<keyword evidence="3" id="KW-0245">EGF-like domain</keyword>
<dbReference type="PROSITE" id="PS00022">
    <property type="entry name" value="EGF_1"/>
    <property type="match status" value="1"/>
</dbReference>
<feature type="chain" id="PRO_5041418784" evidence="4">
    <location>
        <begin position="31"/>
        <end position="380"/>
    </location>
</feature>
<proteinExistence type="predicted"/>
<dbReference type="SMART" id="SM00832">
    <property type="entry name" value="C8"/>
    <property type="match status" value="1"/>
</dbReference>
<sequence>MRRCSPSLLFWGSVLLLYIAATPNLPLASAKKWLSHICENTIKIEKSTTAKCSEFYTKVLEGYFLNRTASELTKVTTSELQRKLLQWQKLPASSPLCVFTKHELKKTESCCDGFEGDKCEIPVCYPPCRNGGTCDEPNECTCRSDFGGYRCEDRISDVSHSMGYCYSGSHCFGEKAKHKQNIVYTYADCCQGNAASSWGLTNSKCIACEITGNSTAKDVVKKAHALPFATCRNFGPYSYRTFDGVLYDFSGNCKYTLAVKPGLWSIDLTIQNCSRLETCKKCIPTERFPRQCINKFQEQTAIRMCSSIKSHKFVRCHMKVNVNHWFDLCVNYVCNADINADEALQAGICRIFSAYALECSNEGVIVQWRTQELCPNQNLH</sequence>
<dbReference type="PANTHER" id="PTHR11339:SF386">
    <property type="entry name" value="HEMOLECTIN, ISOFORM A"/>
    <property type="match status" value="1"/>
</dbReference>